<evidence type="ECO:0000313" key="2">
    <source>
        <dbReference type="Proteomes" id="UP000229554"/>
    </source>
</evidence>
<name>A0A2M8KT00_9BACT</name>
<protein>
    <submittedName>
        <fullName evidence="1">Uncharacterized protein</fullName>
    </submittedName>
</protein>
<reference evidence="2" key="1">
    <citation type="submission" date="2017-09" db="EMBL/GenBank/DDBJ databases">
        <title>Depth-based differentiation of microbial function through sediment-hosted aquifers and enrichment of novel symbionts in the deep terrestrial subsurface.</title>
        <authorList>
            <person name="Probst A.J."/>
            <person name="Ladd B."/>
            <person name="Jarett J.K."/>
            <person name="Geller-Mcgrath D.E."/>
            <person name="Sieber C.M.K."/>
            <person name="Emerson J.B."/>
            <person name="Anantharaman K."/>
            <person name="Thomas B.C."/>
            <person name="Malmstrom R."/>
            <person name="Stieglmeier M."/>
            <person name="Klingl A."/>
            <person name="Woyke T."/>
            <person name="Ryan C.M."/>
            <person name="Banfield J.F."/>
        </authorList>
    </citation>
    <scope>NUCLEOTIDE SEQUENCE [LARGE SCALE GENOMIC DNA]</scope>
</reference>
<sequence>MKTKKDKNLSTEVEEILTMSASKEVIMNDIKMSRVVIKNTYGNIDLLKSFSFDLASRIWKTQKLEKLLQEKTKELTQLGLKKRAVLKKKRQFLRQIGRGVFDTSPLEKDSLLTNETLELEVSKKKKLQTN</sequence>
<gene>
    <name evidence="1" type="ORF">COU88_01625</name>
</gene>
<evidence type="ECO:0000313" key="1">
    <source>
        <dbReference type="EMBL" id="PJE63049.1"/>
    </source>
</evidence>
<dbReference type="EMBL" id="PFED01000067">
    <property type="protein sequence ID" value="PJE63049.1"/>
    <property type="molecule type" value="Genomic_DNA"/>
</dbReference>
<organism evidence="1 2">
    <name type="scientific">Candidatus Roizmanbacteria bacterium CG10_big_fil_rev_8_21_14_0_10_39_6</name>
    <dbReference type="NCBI Taxonomy" id="1974853"/>
    <lineage>
        <taxon>Bacteria</taxon>
        <taxon>Candidatus Roizmaniibacteriota</taxon>
    </lineage>
</organism>
<dbReference type="Proteomes" id="UP000229554">
    <property type="component" value="Unassembled WGS sequence"/>
</dbReference>
<dbReference type="AlphaFoldDB" id="A0A2M8KT00"/>
<comment type="caution">
    <text evidence="1">The sequence shown here is derived from an EMBL/GenBank/DDBJ whole genome shotgun (WGS) entry which is preliminary data.</text>
</comment>
<accession>A0A2M8KT00</accession>
<proteinExistence type="predicted"/>